<dbReference type="SUPFAM" id="SSF48097">
    <property type="entry name" value="Regulator of G-protein signaling, RGS"/>
    <property type="match status" value="1"/>
</dbReference>
<dbReference type="Pfam" id="PF00615">
    <property type="entry name" value="RGS"/>
    <property type="match status" value="1"/>
</dbReference>
<dbReference type="InterPro" id="IPR036305">
    <property type="entry name" value="RGS_sf"/>
</dbReference>
<comment type="caution">
    <text evidence="5">The sequence shown here is derived from an EMBL/GenBank/DDBJ whole genome shotgun (WGS) entry which is preliminary data.</text>
</comment>
<organism evidence="5 6">
    <name type="scientific">Polypedilum vanderplanki</name>
    <name type="common">Sleeping chironomid midge</name>
    <dbReference type="NCBI Taxonomy" id="319348"/>
    <lineage>
        <taxon>Eukaryota</taxon>
        <taxon>Metazoa</taxon>
        <taxon>Ecdysozoa</taxon>
        <taxon>Arthropoda</taxon>
        <taxon>Hexapoda</taxon>
        <taxon>Insecta</taxon>
        <taxon>Pterygota</taxon>
        <taxon>Neoptera</taxon>
        <taxon>Endopterygota</taxon>
        <taxon>Diptera</taxon>
        <taxon>Nematocera</taxon>
        <taxon>Chironomoidea</taxon>
        <taxon>Chironomidae</taxon>
        <taxon>Chironominae</taxon>
        <taxon>Polypedilum</taxon>
        <taxon>Polypedilum</taxon>
    </lineage>
</organism>
<feature type="domain" description="PX" evidence="3">
    <location>
        <begin position="585"/>
        <end position="710"/>
    </location>
</feature>
<proteinExistence type="inferred from homology"/>
<evidence type="ECO:0000313" key="6">
    <source>
        <dbReference type="Proteomes" id="UP001107558"/>
    </source>
</evidence>
<name>A0A9J6BV86_POLVA</name>
<dbReference type="InterPro" id="IPR013937">
    <property type="entry name" value="Sorting_nexin_C"/>
</dbReference>
<dbReference type="GO" id="GO:0005769">
    <property type="term" value="C:early endosome"/>
    <property type="evidence" value="ECO:0007669"/>
    <property type="project" value="TreeGrafter"/>
</dbReference>
<dbReference type="InterPro" id="IPR001683">
    <property type="entry name" value="PX_dom"/>
</dbReference>
<dbReference type="Pfam" id="PF08628">
    <property type="entry name" value="Nexin_C"/>
    <property type="match status" value="1"/>
</dbReference>
<dbReference type="PROSITE" id="PS50132">
    <property type="entry name" value="RGS"/>
    <property type="match status" value="1"/>
</dbReference>
<dbReference type="PANTHER" id="PTHR22775:SF3">
    <property type="entry name" value="SORTING NEXIN-13"/>
    <property type="match status" value="1"/>
</dbReference>
<reference evidence="5" key="1">
    <citation type="submission" date="2021-03" db="EMBL/GenBank/DDBJ databases">
        <title>Chromosome level genome of the anhydrobiotic midge Polypedilum vanderplanki.</title>
        <authorList>
            <person name="Yoshida Y."/>
            <person name="Kikawada T."/>
            <person name="Gusev O."/>
        </authorList>
    </citation>
    <scope>NUCLEOTIDE SEQUENCE</scope>
    <source>
        <strain evidence="5">NIAS01</strain>
        <tissue evidence="5">Whole body or cell culture</tissue>
    </source>
</reference>
<dbReference type="InterPro" id="IPR044926">
    <property type="entry name" value="RGS_subdomain_2"/>
</dbReference>
<evidence type="ECO:0000259" key="3">
    <source>
        <dbReference type="PROSITE" id="PS50195"/>
    </source>
</evidence>
<feature type="domain" description="RGS" evidence="2">
    <location>
        <begin position="367"/>
        <end position="488"/>
    </location>
</feature>
<dbReference type="PROSITE" id="PS50195">
    <property type="entry name" value="PX"/>
    <property type="match status" value="1"/>
</dbReference>
<dbReference type="InterPro" id="IPR036871">
    <property type="entry name" value="PX_dom_sf"/>
</dbReference>
<dbReference type="Gene3D" id="1.10.167.10">
    <property type="entry name" value="Regulator of G-protein Signalling 4, domain 2"/>
    <property type="match status" value="1"/>
</dbReference>
<dbReference type="AlphaFoldDB" id="A0A9J6BV86"/>
<keyword evidence="6" id="KW-1185">Reference proteome</keyword>
<comment type="similarity">
    <text evidence="1">Belongs to the sorting nexin family.</text>
</comment>
<gene>
    <name evidence="5" type="ORF">PVAND_003655</name>
</gene>
<dbReference type="Proteomes" id="UP001107558">
    <property type="component" value="Chromosome 3"/>
</dbReference>
<feature type="domain" description="PXA" evidence="4">
    <location>
        <begin position="56"/>
        <end position="285"/>
    </location>
</feature>
<dbReference type="SUPFAM" id="SSF64268">
    <property type="entry name" value="PX domain"/>
    <property type="match status" value="1"/>
</dbReference>
<dbReference type="Pfam" id="PF02194">
    <property type="entry name" value="PXA"/>
    <property type="match status" value="1"/>
</dbReference>
<evidence type="ECO:0008006" key="7">
    <source>
        <dbReference type="Google" id="ProtNLM"/>
    </source>
</evidence>
<dbReference type="SMART" id="SM00312">
    <property type="entry name" value="PX"/>
    <property type="match status" value="1"/>
</dbReference>
<dbReference type="OrthoDB" id="5772781at2759"/>
<dbReference type="InterPro" id="IPR016137">
    <property type="entry name" value="RGS"/>
</dbReference>
<evidence type="ECO:0000259" key="4">
    <source>
        <dbReference type="PROSITE" id="PS51207"/>
    </source>
</evidence>
<dbReference type="SMART" id="SM00313">
    <property type="entry name" value="PXA"/>
    <property type="match status" value="1"/>
</dbReference>
<dbReference type="PROSITE" id="PS51207">
    <property type="entry name" value="PXA"/>
    <property type="match status" value="1"/>
</dbReference>
<evidence type="ECO:0000313" key="5">
    <source>
        <dbReference type="EMBL" id="KAG5673626.1"/>
    </source>
</evidence>
<evidence type="ECO:0000259" key="2">
    <source>
        <dbReference type="PROSITE" id="PS50132"/>
    </source>
</evidence>
<dbReference type="InterPro" id="IPR003114">
    <property type="entry name" value="Phox_assoc"/>
</dbReference>
<dbReference type="SMART" id="SM00315">
    <property type="entry name" value="RGS"/>
    <property type="match status" value="1"/>
</dbReference>
<dbReference type="EMBL" id="JADBJN010000003">
    <property type="protein sequence ID" value="KAG5673626.1"/>
    <property type="molecule type" value="Genomic_DNA"/>
</dbReference>
<evidence type="ECO:0000256" key="1">
    <source>
        <dbReference type="ARBA" id="ARBA00010883"/>
    </source>
</evidence>
<accession>A0A9J6BV86</accession>
<dbReference type="Pfam" id="PF00787">
    <property type="entry name" value="PX"/>
    <property type="match status" value="1"/>
</dbReference>
<dbReference type="Gene3D" id="3.30.1520.10">
    <property type="entry name" value="Phox-like domain"/>
    <property type="match status" value="1"/>
</dbReference>
<dbReference type="PANTHER" id="PTHR22775">
    <property type="entry name" value="SORTING NEXIN"/>
    <property type="match status" value="1"/>
</dbReference>
<dbReference type="GO" id="GO:0035091">
    <property type="term" value="F:phosphatidylinositol binding"/>
    <property type="evidence" value="ECO:0007669"/>
    <property type="project" value="InterPro"/>
</dbReference>
<protein>
    <recommendedName>
        <fullName evidence="7">Sorting nexin-13</fullName>
    </recommendedName>
</protein>
<sequence>MLAFISVILSNSTGKTVKKLIYSDPLSENYSKTTLGLKLSERQLSPSKKLRTISGNSDIDDVIHRILDLIFRDFIDSWYTVISDNREFTKETRLLIEDSLSNFNKRLKHAPLMQIITTTMLDDISEHSRAFHDAKRMVAESQKGTKSFNKLNSSFHRRNKSESDVTWNIGNANIQKRVANSTFYSVQTDEKLFDPEKQLIETFFDITGNTFKKEVYDDKILETHFSSVMETCMYFVMNSESFNCDQLRTLVTSILAGFLTKLISKIISDPDFINFQIAHIFANNPPPSEWLIKIIRQSNDLSELRAIRHLITQEMDIKHRDKNCIGELASLSFTQKVIDIRITSIQNSKDKNLNEKEKTSVKLPLLTLDEILSKDLALSYYLDYLQIMNLQKYVIFYCLAQDWRILAIERMNEIYTNDNQRLKNLKDLRDRAFELYKEYLLPSSVNHLNIDHGLIEVLHIKIRDTFIQPDPSWFESISKFVYEKLKNEHVFLQNFYESPAYKKLINELVDNENDTSEIKTSIISTQESGSDSNSGDYLLDELDLLEEDDVTDGSLNVISTVRHQRSHSDTGVLLNRKSDDINEFNERKLSAKIINTAINSDGKFAVYAIHVIVIETDISGIKQQKSWHIYRRYSKFLELKKLLVKQFPFFRNVSLPFPKKQTFHNTNRDLLERRMVILNEFLQIICNRAETESLVMSIVREFLEPDNDDRQIHGTTVVKQLVFNPIKTGMKTIKSVPDNVIGGLSKIFTTKNVDKFSVNDMMDAATDNPALASFANFLDAAFDLDARSQWLKRGIHRIILAPFVSQSISRKIKEIVQKNILDPEVVHGVLCAILNNVWPNGVFQDSLPREDTTRLRTRLAAKVALFAYFTDDLKHILGSETSRLGLTNFYEMLQYQTLNKRLILILLNRLLTTVFPTDNLSKHVVKSS</sequence>